<proteinExistence type="inferred from homology"/>
<evidence type="ECO:0000313" key="4">
    <source>
        <dbReference type="Proteomes" id="UP001172102"/>
    </source>
</evidence>
<dbReference type="EMBL" id="JAUKUA010000001">
    <property type="protein sequence ID" value="KAK0732170.1"/>
    <property type="molecule type" value="Genomic_DNA"/>
</dbReference>
<comment type="similarity">
    <text evidence="1">Belongs to the peptidase S12 family.</text>
</comment>
<name>A0AA40E9V8_9PEZI</name>
<dbReference type="SUPFAM" id="SSF56601">
    <property type="entry name" value="beta-lactamase/transpeptidase-like"/>
    <property type="match status" value="1"/>
</dbReference>
<organism evidence="3 4">
    <name type="scientific">Lasiosphaeris hirsuta</name>
    <dbReference type="NCBI Taxonomy" id="260670"/>
    <lineage>
        <taxon>Eukaryota</taxon>
        <taxon>Fungi</taxon>
        <taxon>Dikarya</taxon>
        <taxon>Ascomycota</taxon>
        <taxon>Pezizomycotina</taxon>
        <taxon>Sordariomycetes</taxon>
        <taxon>Sordariomycetidae</taxon>
        <taxon>Sordariales</taxon>
        <taxon>Lasiosphaeriaceae</taxon>
        <taxon>Lasiosphaeris</taxon>
    </lineage>
</organism>
<reference evidence="3" key="1">
    <citation type="submission" date="2023-06" db="EMBL/GenBank/DDBJ databases">
        <title>Genome-scale phylogeny and comparative genomics of the fungal order Sordariales.</title>
        <authorList>
            <consortium name="Lawrence Berkeley National Laboratory"/>
            <person name="Hensen N."/>
            <person name="Bonometti L."/>
            <person name="Westerberg I."/>
            <person name="Brannstrom I.O."/>
            <person name="Guillou S."/>
            <person name="Cros-Aarteil S."/>
            <person name="Calhoun S."/>
            <person name="Haridas S."/>
            <person name="Kuo A."/>
            <person name="Mondo S."/>
            <person name="Pangilinan J."/>
            <person name="Riley R."/>
            <person name="Labutti K."/>
            <person name="Andreopoulos B."/>
            <person name="Lipzen A."/>
            <person name="Chen C."/>
            <person name="Yanf M."/>
            <person name="Daum C."/>
            <person name="Ng V."/>
            <person name="Clum A."/>
            <person name="Steindorff A."/>
            <person name="Ohm R."/>
            <person name="Martin F."/>
            <person name="Silar P."/>
            <person name="Natvig D."/>
            <person name="Lalanne C."/>
            <person name="Gautier V."/>
            <person name="Ament-Velasquez S.L."/>
            <person name="Kruys A."/>
            <person name="Hutchinson M.I."/>
            <person name="Powell A.J."/>
            <person name="Barry K."/>
            <person name="Miller A.N."/>
            <person name="Grigoriev I.V."/>
            <person name="Debuchy R."/>
            <person name="Gladieux P."/>
            <person name="Thoren M.H."/>
            <person name="Johannesson H."/>
        </authorList>
    </citation>
    <scope>NUCLEOTIDE SEQUENCE</scope>
    <source>
        <strain evidence="3">SMH4607-1</strain>
    </source>
</reference>
<evidence type="ECO:0000259" key="2">
    <source>
        <dbReference type="Pfam" id="PF00144"/>
    </source>
</evidence>
<dbReference type="Gene3D" id="3.40.710.10">
    <property type="entry name" value="DD-peptidase/beta-lactamase superfamily"/>
    <property type="match status" value="1"/>
</dbReference>
<dbReference type="InterPro" id="IPR012338">
    <property type="entry name" value="Beta-lactam/transpept-like"/>
</dbReference>
<dbReference type="Pfam" id="PF00144">
    <property type="entry name" value="Beta-lactamase"/>
    <property type="match status" value="1"/>
</dbReference>
<dbReference type="PANTHER" id="PTHR46825:SF14">
    <property type="entry name" value="BETA-LACTAMASE-RELATED DOMAIN-CONTAINING PROTEIN"/>
    <property type="match status" value="1"/>
</dbReference>
<dbReference type="Proteomes" id="UP001172102">
    <property type="component" value="Unassembled WGS sequence"/>
</dbReference>
<gene>
    <name evidence="3" type="ORF">B0H67DRAFT_566826</name>
</gene>
<evidence type="ECO:0000313" key="3">
    <source>
        <dbReference type="EMBL" id="KAK0732170.1"/>
    </source>
</evidence>
<evidence type="ECO:0000256" key="1">
    <source>
        <dbReference type="ARBA" id="ARBA00038215"/>
    </source>
</evidence>
<feature type="domain" description="Beta-lactamase-related" evidence="2">
    <location>
        <begin position="52"/>
        <end position="298"/>
    </location>
</feature>
<protein>
    <submittedName>
        <fullName evidence="3">Beta-lactamase/transpeptidase-like protein</fullName>
    </submittedName>
</protein>
<dbReference type="InterPro" id="IPR001466">
    <property type="entry name" value="Beta-lactam-related"/>
</dbReference>
<accession>A0AA40E9V8</accession>
<dbReference type="AlphaFoldDB" id="A0AA40E9V8"/>
<dbReference type="PANTHER" id="PTHR46825">
    <property type="entry name" value="D-ALANYL-D-ALANINE-CARBOXYPEPTIDASE/ENDOPEPTIDASE AMPH"/>
    <property type="match status" value="1"/>
</dbReference>
<sequence length="590" mass="65710">MWQFLSRVLGGGGVVEKPPSQNRDGLQELWTPEMRACFSRINHPDVLASIEDVRKTCRVSAISFGVMFQGELLFTKGVGLLDPRDSHSNPPDDKTLYTLSSVSKLFVTVALGVLVEDGLLRWDDPVGKYLDEFDPKDDERVATQATVADYLRHIGGLGNPVVSILGPGGKALVPQQDLIKVANETPNGHQGKAYFKTWNYSNLAFGLLAIVIERASGSTFAAFLHERILQPLGMLNTAVTRDRVLDRADIAHGYAQMEDGSWVMLEHEWTSEDNSPVLGMVGIRSSVKDMMVFMAAIMQAFSKTPKSFQFASLSNLENPLRQVDSILDGPCYWLPSSDSLDNPVDYHFSLWKVTMPSCMVSLGSYNSILGDGPGFRPNEFRDKHILGQESPKQVLFHTTGLGFCGPVSVNILPESGSGIFVSSSTLDRGDASDLVASILLQAAFDLQPKIDMVHLAQVETRQRCVMYAKAAEEWEHHRDTTQPEGGRGEYTGQYTGLGIVLEVWEDSETKGLHLCFNGRKDAIQPRLEHYNMDQYSYWPKTRDDWLRGGWLDWDSYLIGVLTFKRDGLGKVNGLTWVWERGAEPCLFSKM</sequence>
<dbReference type="InterPro" id="IPR050491">
    <property type="entry name" value="AmpC-like"/>
</dbReference>
<comment type="caution">
    <text evidence="3">The sequence shown here is derived from an EMBL/GenBank/DDBJ whole genome shotgun (WGS) entry which is preliminary data.</text>
</comment>
<keyword evidence="4" id="KW-1185">Reference proteome</keyword>